<feature type="region of interest" description="Disordered" evidence="13">
    <location>
        <begin position="119"/>
        <end position="140"/>
    </location>
</feature>
<keyword evidence="3" id="KW-0217">Developmental protein</keyword>
<evidence type="ECO:0000313" key="16">
    <source>
        <dbReference type="Proteomes" id="UP001497623"/>
    </source>
</evidence>
<keyword evidence="5" id="KW-0677">Repeat</keyword>
<dbReference type="SMART" id="SM00355">
    <property type="entry name" value="ZnF_C2H2"/>
    <property type="match status" value="2"/>
</dbReference>
<dbReference type="Pfam" id="PF00096">
    <property type="entry name" value="zf-C2H2"/>
    <property type="match status" value="1"/>
</dbReference>
<keyword evidence="7" id="KW-0862">Zinc</keyword>
<dbReference type="InterPro" id="IPR013087">
    <property type="entry name" value="Znf_C2H2_type"/>
</dbReference>
<keyword evidence="16" id="KW-1185">Reference proteome</keyword>
<accession>A0AAV2SXC8</accession>
<evidence type="ECO:0000313" key="15">
    <source>
        <dbReference type="EMBL" id="CAL4258101.1"/>
    </source>
</evidence>
<protein>
    <recommendedName>
        <fullName evidence="10">Protein krueppel</fullName>
    </recommendedName>
</protein>
<evidence type="ECO:0000256" key="7">
    <source>
        <dbReference type="ARBA" id="ARBA00022833"/>
    </source>
</evidence>
<evidence type="ECO:0000256" key="12">
    <source>
        <dbReference type="PROSITE-ProRule" id="PRU00042"/>
    </source>
</evidence>
<evidence type="ECO:0000256" key="11">
    <source>
        <dbReference type="ARBA" id="ARBA00053345"/>
    </source>
</evidence>
<comment type="function">
    <text evidence="11">Krueppel is a gap class segmentation protein.</text>
</comment>
<dbReference type="GO" id="GO:0008270">
    <property type="term" value="F:zinc ion binding"/>
    <property type="evidence" value="ECO:0007669"/>
    <property type="project" value="UniProtKB-KW"/>
</dbReference>
<reference evidence="15 16" key="1">
    <citation type="submission" date="2024-05" db="EMBL/GenBank/DDBJ databases">
        <authorList>
            <person name="Wallberg A."/>
        </authorList>
    </citation>
    <scope>NUCLEOTIDE SEQUENCE [LARGE SCALE GENOMIC DNA]</scope>
</reference>
<dbReference type="GO" id="GO:0000981">
    <property type="term" value="F:DNA-binding transcription factor activity, RNA polymerase II-specific"/>
    <property type="evidence" value="ECO:0007669"/>
    <property type="project" value="TreeGrafter"/>
</dbReference>
<dbReference type="Proteomes" id="UP001497623">
    <property type="component" value="Unassembled WGS sequence"/>
</dbReference>
<dbReference type="PROSITE" id="PS00028">
    <property type="entry name" value="ZINC_FINGER_C2H2_1"/>
    <property type="match status" value="2"/>
</dbReference>
<dbReference type="PANTHER" id="PTHR23235">
    <property type="entry name" value="KRUEPPEL-LIKE TRANSCRIPTION FACTOR"/>
    <property type="match status" value="1"/>
</dbReference>
<evidence type="ECO:0000256" key="9">
    <source>
        <dbReference type="ARBA" id="ARBA00023242"/>
    </source>
</evidence>
<feature type="domain" description="C2H2-type" evidence="14">
    <location>
        <begin position="1"/>
        <end position="16"/>
    </location>
</feature>
<dbReference type="PROSITE" id="PS50157">
    <property type="entry name" value="ZINC_FINGER_C2H2_2"/>
    <property type="match status" value="3"/>
</dbReference>
<dbReference type="FunFam" id="3.30.160.60:FF:000446">
    <property type="entry name" value="Zinc finger protein"/>
    <property type="match status" value="1"/>
</dbReference>
<sequence>MSNLKRHIRIHTGEKPYQCSHCDKLFTEKTNLKKHTRIHMGETPYQCSHCDKSFTQLIVLKRHTRIHTGEKSFQCSQCDKSFTQKCPLKGTLNQKSGQIAKIRSKYFFSIFLRYKVSKTRPDQSHPKKKLYKGSQGLQRG</sequence>
<evidence type="ECO:0000256" key="8">
    <source>
        <dbReference type="ARBA" id="ARBA00023125"/>
    </source>
</evidence>
<dbReference type="FunFam" id="3.30.160.60:FF:003539">
    <property type="match status" value="1"/>
</dbReference>
<evidence type="ECO:0000256" key="13">
    <source>
        <dbReference type="SAM" id="MobiDB-lite"/>
    </source>
</evidence>
<name>A0AAV2SXC8_MEGNR</name>
<evidence type="ECO:0000256" key="1">
    <source>
        <dbReference type="ARBA" id="ARBA00004123"/>
    </source>
</evidence>
<dbReference type="EMBL" id="CAXKWB010197268">
    <property type="protein sequence ID" value="CAL4258101.1"/>
    <property type="molecule type" value="Genomic_DNA"/>
</dbReference>
<dbReference type="FunFam" id="3.30.160.60:FF:001954">
    <property type="entry name" value="Zinc finger protein 787"/>
    <property type="match status" value="1"/>
</dbReference>
<keyword evidence="8" id="KW-0238">DNA-binding</keyword>
<dbReference type="SUPFAM" id="SSF57667">
    <property type="entry name" value="beta-beta-alpha zinc fingers"/>
    <property type="match status" value="2"/>
</dbReference>
<comment type="similarity">
    <text evidence="2">Belongs to the krueppel C2H2-type zinc-finger protein family.</text>
</comment>
<proteinExistence type="inferred from homology"/>
<keyword evidence="9" id="KW-0539">Nucleus</keyword>
<dbReference type="Pfam" id="PF13465">
    <property type="entry name" value="zf-H2C2_2"/>
    <property type="match status" value="1"/>
</dbReference>
<organism evidence="15 16">
    <name type="scientific">Meganyctiphanes norvegica</name>
    <name type="common">Northern krill</name>
    <name type="synonym">Thysanopoda norvegica</name>
    <dbReference type="NCBI Taxonomy" id="48144"/>
    <lineage>
        <taxon>Eukaryota</taxon>
        <taxon>Metazoa</taxon>
        <taxon>Ecdysozoa</taxon>
        <taxon>Arthropoda</taxon>
        <taxon>Crustacea</taxon>
        <taxon>Multicrustacea</taxon>
        <taxon>Malacostraca</taxon>
        <taxon>Eumalacostraca</taxon>
        <taxon>Eucarida</taxon>
        <taxon>Euphausiacea</taxon>
        <taxon>Euphausiidae</taxon>
        <taxon>Meganyctiphanes</taxon>
    </lineage>
</organism>
<evidence type="ECO:0000256" key="2">
    <source>
        <dbReference type="ARBA" id="ARBA00006991"/>
    </source>
</evidence>
<dbReference type="GO" id="GO:0000978">
    <property type="term" value="F:RNA polymerase II cis-regulatory region sequence-specific DNA binding"/>
    <property type="evidence" value="ECO:0007669"/>
    <property type="project" value="TreeGrafter"/>
</dbReference>
<dbReference type="Gene3D" id="3.30.160.60">
    <property type="entry name" value="Classic Zinc Finger"/>
    <property type="match status" value="4"/>
</dbReference>
<dbReference type="GO" id="GO:0005634">
    <property type="term" value="C:nucleus"/>
    <property type="evidence" value="ECO:0007669"/>
    <property type="project" value="UniProtKB-SubCell"/>
</dbReference>
<evidence type="ECO:0000256" key="10">
    <source>
        <dbReference type="ARBA" id="ARBA00023843"/>
    </source>
</evidence>
<feature type="domain" description="C2H2-type" evidence="14">
    <location>
        <begin position="17"/>
        <end position="44"/>
    </location>
</feature>
<feature type="domain" description="C2H2-type" evidence="14">
    <location>
        <begin position="45"/>
        <end position="72"/>
    </location>
</feature>
<keyword evidence="3" id="KW-0302">Gap protein</keyword>
<dbReference type="GO" id="GO:0035282">
    <property type="term" value="P:segmentation"/>
    <property type="evidence" value="ECO:0007669"/>
    <property type="project" value="UniProtKB-KW"/>
</dbReference>
<keyword evidence="6 12" id="KW-0863">Zinc-finger</keyword>
<evidence type="ECO:0000256" key="4">
    <source>
        <dbReference type="ARBA" id="ARBA00022723"/>
    </source>
</evidence>
<comment type="caution">
    <text evidence="15">The sequence shown here is derived from an EMBL/GenBank/DDBJ whole genome shotgun (WGS) entry which is preliminary data.</text>
</comment>
<dbReference type="InterPro" id="IPR036236">
    <property type="entry name" value="Znf_C2H2_sf"/>
</dbReference>
<dbReference type="AlphaFoldDB" id="A0AAV2SXC8"/>
<evidence type="ECO:0000256" key="3">
    <source>
        <dbReference type="ARBA" id="ARBA00022492"/>
    </source>
</evidence>
<evidence type="ECO:0000259" key="14">
    <source>
        <dbReference type="PROSITE" id="PS50157"/>
    </source>
</evidence>
<dbReference type="PANTHER" id="PTHR23235:SF142">
    <property type="entry name" value="ZINC FINGER PROTEIN 384"/>
    <property type="match status" value="1"/>
</dbReference>
<keyword evidence="4" id="KW-0479">Metal-binding</keyword>
<comment type="subcellular location">
    <subcellularLocation>
        <location evidence="1">Nucleus</location>
    </subcellularLocation>
</comment>
<evidence type="ECO:0000256" key="6">
    <source>
        <dbReference type="ARBA" id="ARBA00022771"/>
    </source>
</evidence>
<gene>
    <name evidence="15" type="ORF">MNOR_LOCUS42097</name>
</gene>
<evidence type="ECO:0000256" key="5">
    <source>
        <dbReference type="ARBA" id="ARBA00022737"/>
    </source>
</evidence>